<evidence type="ECO:0000256" key="6">
    <source>
        <dbReference type="ARBA" id="ARBA00022692"/>
    </source>
</evidence>
<dbReference type="CDD" id="cd06261">
    <property type="entry name" value="TM_PBP2"/>
    <property type="match status" value="1"/>
</dbReference>
<accession>A0A3E2BQB0</accession>
<feature type="transmembrane region" description="Helical" evidence="9">
    <location>
        <begin position="121"/>
        <end position="142"/>
    </location>
</feature>
<evidence type="ECO:0000256" key="2">
    <source>
        <dbReference type="ARBA" id="ARBA00007069"/>
    </source>
</evidence>
<evidence type="ECO:0000259" key="11">
    <source>
        <dbReference type="PROSITE" id="PS50928"/>
    </source>
</evidence>
<evidence type="ECO:0000256" key="7">
    <source>
        <dbReference type="ARBA" id="ARBA00022989"/>
    </source>
</evidence>
<gene>
    <name evidence="12" type="ORF">OP8BY_0850</name>
</gene>
<protein>
    <recommendedName>
        <fullName evidence="10">Phosphate transport system permease protein</fullName>
    </recommendedName>
</protein>
<comment type="function">
    <text evidence="10">Part of the binding-protein-dependent transport system for phosphate; probably responsible for the translocation of the substrate across the membrane.</text>
</comment>
<evidence type="ECO:0000256" key="1">
    <source>
        <dbReference type="ARBA" id="ARBA00004651"/>
    </source>
</evidence>
<sequence length="301" mass="32323">MISVKKKGVLGDLKESLIQKIFQTSGLLAIIVLLGIFALLFYTAIPAFREVSLKEFLTSTRWDPTSPERPEYGLLSMLASTVMVTIGALLIAFPVGVAVAAYLSDVASPRVREIVKPVVELLAAIPSVVVGFIGITLVGPMIAKIFNLSHGLTALNGSLLLAIMALPTIISISEDSLNAVPISFVEASLALGANRWQTLVRVKIPAALSGIIASLMLGMGRAIGETMTVLMATGNARAFPQGFLQSVRTLTANIAIELGEVPYYTTHYYALFAIGLVLFIMTFFVNLTADVILEKQKRKLQ</sequence>
<keyword evidence="8 9" id="KW-0472">Membrane</keyword>
<dbReference type="InterPro" id="IPR051124">
    <property type="entry name" value="Phosphate_Transport_Permease"/>
</dbReference>
<keyword evidence="5 10" id="KW-0592">Phosphate transport</keyword>
<dbReference type="InterPro" id="IPR000515">
    <property type="entry name" value="MetI-like"/>
</dbReference>
<dbReference type="GO" id="GO:0006817">
    <property type="term" value="P:phosphate ion transport"/>
    <property type="evidence" value="ECO:0007669"/>
    <property type="project" value="UniProtKB-KW"/>
</dbReference>
<dbReference type="PANTHER" id="PTHR30425">
    <property type="entry name" value="PHOSPHATE TRANSPORT SYSTEM PERMEASE PROTEIN PST"/>
    <property type="match status" value="1"/>
</dbReference>
<comment type="similarity">
    <text evidence="2 10">Belongs to the binding-protein-dependent transport system permease family. CysTW subfamily.</text>
</comment>
<evidence type="ECO:0000256" key="3">
    <source>
        <dbReference type="ARBA" id="ARBA00022448"/>
    </source>
</evidence>
<dbReference type="PANTHER" id="PTHR30425:SF1">
    <property type="entry name" value="PHOSPHATE TRANSPORT SYSTEM PERMEASE PROTEIN PSTC"/>
    <property type="match status" value="1"/>
</dbReference>
<comment type="caution">
    <text evidence="12">The sequence shown here is derived from an EMBL/GenBank/DDBJ whole genome shotgun (WGS) entry which is preliminary data.</text>
</comment>
<comment type="subcellular location">
    <subcellularLocation>
        <location evidence="1 9">Cell membrane</location>
        <topology evidence="1 9">Multi-pass membrane protein</topology>
    </subcellularLocation>
</comment>
<dbReference type="InterPro" id="IPR011864">
    <property type="entry name" value="Phosphate_PstC"/>
</dbReference>
<dbReference type="Proteomes" id="UP000257323">
    <property type="component" value="Unassembled WGS sequence"/>
</dbReference>
<organism evidence="12 13">
    <name type="scientific">Candidatus Saccharicenans subterraneus</name>
    <dbReference type="NCBI Taxonomy" id="2508984"/>
    <lineage>
        <taxon>Bacteria</taxon>
        <taxon>Candidatus Aminicenantota</taxon>
        <taxon>Candidatus Aminicenantia</taxon>
        <taxon>Candidatus Aminicenantales</taxon>
        <taxon>Candidatus Saccharicenantaceae</taxon>
        <taxon>Candidatus Saccharicenans</taxon>
    </lineage>
</organism>
<keyword evidence="4 10" id="KW-1003">Cell membrane</keyword>
<feature type="transmembrane region" description="Helical" evidence="9">
    <location>
        <begin position="154"/>
        <end position="172"/>
    </location>
</feature>
<feature type="transmembrane region" description="Helical" evidence="9">
    <location>
        <begin position="204"/>
        <end position="223"/>
    </location>
</feature>
<dbReference type="InterPro" id="IPR035906">
    <property type="entry name" value="MetI-like_sf"/>
</dbReference>
<dbReference type="PROSITE" id="PS50928">
    <property type="entry name" value="ABC_TM1"/>
    <property type="match status" value="1"/>
</dbReference>
<evidence type="ECO:0000256" key="8">
    <source>
        <dbReference type="ARBA" id="ARBA00023136"/>
    </source>
</evidence>
<dbReference type="NCBIfam" id="TIGR02138">
    <property type="entry name" value="phosphate_pstC"/>
    <property type="match status" value="1"/>
</dbReference>
<evidence type="ECO:0000256" key="9">
    <source>
        <dbReference type="RuleBase" id="RU363032"/>
    </source>
</evidence>
<reference evidence="12 13" key="1">
    <citation type="submission" date="2018-08" db="EMBL/GenBank/DDBJ databases">
        <title>Genome analysis of the thermophilic bacterium of the candidate phylum Aminicenantes from deep subsurface aquifer revealed its physiology and ecological role.</title>
        <authorList>
            <person name="Kadnikov V.V."/>
            <person name="Mardanov A.V."/>
            <person name="Beletsky A.V."/>
            <person name="Karnachuk O.V."/>
            <person name="Ravin N.V."/>
        </authorList>
    </citation>
    <scope>NUCLEOTIDE SEQUENCE [LARGE SCALE GENOMIC DNA]</scope>
    <source>
        <strain evidence="12">BY38</strain>
    </source>
</reference>
<feature type="transmembrane region" description="Helical" evidence="9">
    <location>
        <begin position="72"/>
        <end position="100"/>
    </location>
</feature>
<keyword evidence="6 9" id="KW-0812">Transmembrane</keyword>
<dbReference type="Gene3D" id="1.10.3720.10">
    <property type="entry name" value="MetI-like"/>
    <property type="match status" value="1"/>
</dbReference>
<dbReference type="Pfam" id="PF00528">
    <property type="entry name" value="BPD_transp_1"/>
    <property type="match status" value="1"/>
</dbReference>
<evidence type="ECO:0000256" key="4">
    <source>
        <dbReference type="ARBA" id="ARBA00022475"/>
    </source>
</evidence>
<evidence type="ECO:0000256" key="10">
    <source>
        <dbReference type="RuleBase" id="RU363054"/>
    </source>
</evidence>
<evidence type="ECO:0000256" key="5">
    <source>
        <dbReference type="ARBA" id="ARBA00022592"/>
    </source>
</evidence>
<feature type="transmembrane region" description="Helical" evidence="9">
    <location>
        <begin position="268"/>
        <end position="293"/>
    </location>
</feature>
<feature type="transmembrane region" description="Helical" evidence="9">
    <location>
        <begin position="21"/>
        <end position="45"/>
    </location>
</feature>
<keyword evidence="7 9" id="KW-1133">Transmembrane helix</keyword>
<dbReference type="AlphaFoldDB" id="A0A3E2BQB0"/>
<dbReference type="EMBL" id="QUAH01000001">
    <property type="protein sequence ID" value="RFT16908.1"/>
    <property type="molecule type" value="Genomic_DNA"/>
</dbReference>
<dbReference type="GO" id="GO:0005315">
    <property type="term" value="F:phosphate transmembrane transporter activity"/>
    <property type="evidence" value="ECO:0007669"/>
    <property type="project" value="InterPro"/>
</dbReference>
<evidence type="ECO:0000313" key="13">
    <source>
        <dbReference type="Proteomes" id="UP000257323"/>
    </source>
</evidence>
<evidence type="ECO:0000313" key="12">
    <source>
        <dbReference type="EMBL" id="RFT16908.1"/>
    </source>
</evidence>
<dbReference type="SUPFAM" id="SSF161098">
    <property type="entry name" value="MetI-like"/>
    <property type="match status" value="1"/>
</dbReference>
<proteinExistence type="inferred from homology"/>
<name>A0A3E2BQB0_9BACT</name>
<dbReference type="GO" id="GO:0005886">
    <property type="term" value="C:plasma membrane"/>
    <property type="evidence" value="ECO:0007669"/>
    <property type="project" value="UniProtKB-SubCell"/>
</dbReference>
<keyword evidence="3 9" id="KW-0813">Transport</keyword>
<feature type="domain" description="ABC transmembrane type-1" evidence="11">
    <location>
        <begin position="78"/>
        <end position="289"/>
    </location>
</feature>